<name>A0A9W6P6U9_9ACTN</name>
<accession>A0A9W6P6U9</accession>
<dbReference type="AlphaFoldDB" id="A0A9W6P6U9"/>
<organism evidence="2 3">
    <name type="scientific">Nocardiopsis ansamitocini</name>
    <dbReference type="NCBI Taxonomy" id="1670832"/>
    <lineage>
        <taxon>Bacteria</taxon>
        <taxon>Bacillati</taxon>
        <taxon>Actinomycetota</taxon>
        <taxon>Actinomycetes</taxon>
        <taxon>Streptosporangiales</taxon>
        <taxon>Nocardiopsidaceae</taxon>
        <taxon>Nocardiopsis</taxon>
    </lineage>
</organism>
<comment type="caution">
    <text evidence="2">The sequence shown here is derived from an EMBL/GenBank/DDBJ whole genome shotgun (WGS) entry which is preliminary data.</text>
</comment>
<evidence type="ECO:0000313" key="3">
    <source>
        <dbReference type="Proteomes" id="UP001165092"/>
    </source>
</evidence>
<sequence length="159" mass="17587">MSPAPLRWHPADDVLLRADRIPGRPDGALRQYEYRSWPSAPPCLFVGRFAPYRPLIGSGCPHRKRPSDPEGFRGFCPWHDNDRPGSPDQSAEVRGVVFPRGSRSGEHDRRVRACLVPAAEHPGAAPSARPCQEELLRAAGDDEFLSRPFGKNGSPEKAE</sequence>
<reference evidence="2" key="1">
    <citation type="submission" date="2023-02" db="EMBL/GenBank/DDBJ databases">
        <title>Nocardiopsis ansamitocini NBRC 112285.</title>
        <authorList>
            <person name="Ichikawa N."/>
            <person name="Sato H."/>
            <person name="Tonouchi N."/>
        </authorList>
    </citation>
    <scope>NUCLEOTIDE SEQUENCE</scope>
    <source>
        <strain evidence="2">NBRC 112285</strain>
    </source>
</reference>
<proteinExistence type="predicted"/>
<evidence type="ECO:0000256" key="1">
    <source>
        <dbReference type="SAM" id="MobiDB-lite"/>
    </source>
</evidence>
<gene>
    <name evidence="2" type="ORF">Nans01_24980</name>
</gene>
<keyword evidence="3" id="KW-1185">Reference proteome</keyword>
<evidence type="ECO:0000313" key="2">
    <source>
        <dbReference type="EMBL" id="GLU48147.1"/>
    </source>
</evidence>
<feature type="region of interest" description="Disordered" evidence="1">
    <location>
        <begin position="62"/>
        <end position="109"/>
    </location>
</feature>
<protein>
    <submittedName>
        <fullName evidence="2">Uncharacterized protein</fullName>
    </submittedName>
</protein>
<dbReference type="EMBL" id="BSQG01000003">
    <property type="protein sequence ID" value="GLU48147.1"/>
    <property type="molecule type" value="Genomic_DNA"/>
</dbReference>
<dbReference type="Proteomes" id="UP001165092">
    <property type="component" value="Unassembled WGS sequence"/>
</dbReference>